<sequence>MSYCLNPDCPKPTDPLNIPNRICRHCGWEILLQERYRVIRQLGQGGFSKTFEVLDRTTPKVLKVLFNNHPKAVSLFRREAEILSLLDHPGIPKVDRDAYFLTLPRNNQQPLHCLVMEKIDGCNLEEWLLARNYQPITQAQAVDWLKQLVIILERVHQQEYFHRDIKPSNIMLRSDHAPLSKGGWGDLVLIDFGTAREISGTYLAKVGGGQNVTGIISTGYTPLEQVNGKAVPQSDFFALGRTLVYLLTGKPPNDFPEDPRTGELLWRKSAPQVTKPVADFIDYLMAPFPGNRPSSTQIIFQYIENIERHLSTSNIGTVARGIQTNLPEVSQQIPLPKIKKTRYKKLPKFATEFLAVNATLLLGFTGTQIYDYFSTNSPDWSYQRRPKRSEESHSAVAAEKQSNPLVITSNANNAIKNNLAETYLSNPYNTLLGHLSRVNGIAFSPDGEILASGSGDSTIKLWDISTGKQIRTLWGHLSGVSAIAFSPDGQTLASASADNTIKLWDVSTGKLLHTLIGHSGWVSSVAFSPDGQTIASGSYDHTIKIWDAKTGELRQTLIGHYSWVFAVAFSPDGQTIASGSFDNTIKLWNPLSGQQKQTLTGHSLRVRSLAFSPDGNLLVSGTGEGTIELWNVMTGQIENTLTGHEDAVTAIAFSPDGKKIASSGDSNIKIWDVTTGILLDNLSGHLDTVDAVAFSPQNLILASGSNDNTIKIWPLSQLQTGKF</sequence>
<dbReference type="Gene3D" id="1.10.510.10">
    <property type="entry name" value="Transferase(Phosphotransferase) domain 1"/>
    <property type="match status" value="1"/>
</dbReference>
<feature type="repeat" description="WD" evidence="3">
    <location>
        <begin position="641"/>
        <end position="681"/>
    </location>
</feature>
<dbReference type="Pfam" id="PF00400">
    <property type="entry name" value="WD40"/>
    <property type="match status" value="7"/>
</dbReference>
<feature type="repeat" description="WD" evidence="3">
    <location>
        <begin position="473"/>
        <end position="514"/>
    </location>
</feature>
<dbReference type="NCBIfam" id="NF045510">
    <property type="entry name" value="4Cys_prefix_kin"/>
    <property type="match status" value="1"/>
</dbReference>
<dbReference type="CDD" id="cd14014">
    <property type="entry name" value="STKc_PknB_like"/>
    <property type="match status" value="1"/>
</dbReference>
<dbReference type="GO" id="GO:0004674">
    <property type="term" value="F:protein serine/threonine kinase activity"/>
    <property type="evidence" value="ECO:0007669"/>
    <property type="project" value="UniProtKB-KW"/>
</dbReference>
<reference evidence="6" key="2">
    <citation type="submission" date="2020-08" db="EMBL/GenBank/DDBJ databases">
        <authorList>
            <person name="Chen M."/>
            <person name="Teng W."/>
            <person name="Zhao L."/>
            <person name="Hu C."/>
            <person name="Zhou Y."/>
            <person name="Han B."/>
            <person name="Song L."/>
            <person name="Shu W."/>
        </authorList>
    </citation>
    <scope>NUCLEOTIDE SEQUENCE</scope>
    <source>
        <strain evidence="6">FACHB-1375</strain>
    </source>
</reference>
<feature type="repeat" description="WD" evidence="3">
    <location>
        <begin position="682"/>
        <end position="713"/>
    </location>
</feature>
<evidence type="ECO:0000256" key="2">
    <source>
        <dbReference type="ARBA" id="ARBA00022737"/>
    </source>
</evidence>
<dbReference type="GO" id="GO:0005524">
    <property type="term" value="F:ATP binding"/>
    <property type="evidence" value="ECO:0007669"/>
    <property type="project" value="InterPro"/>
</dbReference>
<accession>A0A926ZKJ4</accession>
<evidence type="ECO:0000313" key="6">
    <source>
        <dbReference type="EMBL" id="MBD2184071.1"/>
    </source>
</evidence>
<feature type="domain" description="Protein kinase" evidence="5">
    <location>
        <begin position="36"/>
        <end position="303"/>
    </location>
</feature>
<evidence type="ECO:0000256" key="3">
    <source>
        <dbReference type="PROSITE-ProRule" id="PRU00221"/>
    </source>
</evidence>
<feature type="repeat" description="WD" evidence="3">
    <location>
        <begin position="515"/>
        <end position="556"/>
    </location>
</feature>
<keyword evidence="7" id="KW-1185">Reference proteome</keyword>
<feature type="repeat" description="WD" evidence="3">
    <location>
        <begin position="557"/>
        <end position="598"/>
    </location>
</feature>
<protein>
    <submittedName>
        <fullName evidence="6">Serine/threonine protein kinase</fullName>
    </submittedName>
</protein>
<dbReference type="Gene3D" id="3.30.200.20">
    <property type="entry name" value="Phosphorylase Kinase, domain 1"/>
    <property type="match status" value="1"/>
</dbReference>
<dbReference type="InterPro" id="IPR000719">
    <property type="entry name" value="Prot_kinase_dom"/>
</dbReference>
<dbReference type="CDD" id="cd00200">
    <property type="entry name" value="WD40"/>
    <property type="match status" value="1"/>
</dbReference>
<dbReference type="PROSITE" id="PS50082">
    <property type="entry name" value="WD_REPEATS_2"/>
    <property type="match status" value="7"/>
</dbReference>
<dbReference type="SUPFAM" id="SSF50978">
    <property type="entry name" value="WD40 repeat-like"/>
    <property type="match status" value="1"/>
</dbReference>
<gene>
    <name evidence="6" type="ORF">H6G03_23880</name>
</gene>
<keyword evidence="6" id="KW-0418">Kinase</keyword>
<evidence type="ECO:0000256" key="1">
    <source>
        <dbReference type="ARBA" id="ARBA00022574"/>
    </source>
</evidence>
<dbReference type="FunFam" id="2.130.10.10:FF:000228">
    <property type="entry name" value="COMPASS-like H3K4 histone methylase component WDR5A"/>
    <property type="match status" value="1"/>
</dbReference>
<evidence type="ECO:0000259" key="5">
    <source>
        <dbReference type="PROSITE" id="PS50011"/>
    </source>
</evidence>
<dbReference type="AlphaFoldDB" id="A0A926ZKJ4"/>
<comment type="caution">
    <text evidence="6">The sequence shown here is derived from an EMBL/GenBank/DDBJ whole genome shotgun (WGS) entry which is preliminary data.</text>
</comment>
<dbReference type="InterPro" id="IPR011009">
    <property type="entry name" value="Kinase-like_dom_sf"/>
</dbReference>
<dbReference type="InterPro" id="IPR019775">
    <property type="entry name" value="WD40_repeat_CS"/>
</dbReference>
<reference evidence="6" key="1">
    <citation type="journal article" date="2015" name="ISME J.">
        <title>Draft Genome Sequence of Streptomyces incarnatus NRRL8089, which Produces the Nucleoside Antibiotic Sinefungin.</title>
        <authorList>
            <person name="Oshima K."/>
            <person name="Hattori M."/>
            <person name="Shimizu H."/>
            <person name="Fukuda K."/>
            <person name="Nemoto M."/>
            <person name="Inagaki K."/>
            <person name="Tamura T."/>
        </authorList>
    </citation>
    <scope>NUCLEOTIDE SEQUENCE</scope>
    <source>
        <strain evidence="6">FACHB-1375</strain>
    </source>
</reference>
<dbReference type="SMART" id="SM00220">
    <property type="entry name" value="S_TKc"/>
    <property type="match status" value="1"/>
</dbReference>
<organism evidence="6 7">
    <name type="scientific">Aerosakkonema funiforme FACHB-1375</name>
    <dbReference type="NCBI Taxonomy" id="2949571"/>
    <lineage>
        <taxon>Bacteria</taxon>
        <taxon>Bacillati</taxon>
        <taxon>Cyanobacteriota</taxon>
        <taxon>Cyanophyceae</taxon>
        <taxon>Oscillatoriophycideae</taxon>
        <taxon>Aerosakkonematales</taxon>
        <taxon>Aerosakkonemataceae</taxon>
        <taxon>Aerosakkonema</taxon>
    </lineage>
</organism>
<keyword evidence="2" id="KW-0677">Repeat</keyword>
<feature type="repeat" description="WD" evidence="3">
    <location>
        <begin position="599"/>
        <end position="640"/>
    </location>
</feature>
<dbReference type="PROSITE" id="PS50294">
    <property type="entry name" value="WD_REPEATS_REGION"/>
    <property type="match status" value="7"/>
</dbReference>
<dbReference type="PANTHER" id="PTHR22847">
    <property type="entry name" value="WD40 REPEAT PROTEIN"/>
    <property type="match status" value="1"/>
</dbReference>
<dbReference type="Gene3D" id="2.130.10.10">
    <property type="entry name" value="YVTN repeat-like/Quinoprotein amine dehydrogenase"/>
    <property type="match status" value="3"/>
</dbReference>
<evidence type="ECO:0000313" key="7">
    <source>
        <dbReference type="Proteomes" id="UP000641646"/>
    </source>
</evidence>
<dbReference type="RefSeq" id="WP_190469735.1">
    <property type="nucleotide sequence ID" value="NZ_JACJPW010000072.1"/>
</dbReference>
<dbReference type="Pfam" id="PF00069">
    <property type="entry name" value="Pkinase"/>
    <property type="match status" value="1"/>
</dbReference>
<dbReference type="InterPro" id="IPR020472">
    <property type="entry name" value="WD40_PAC1"/>
</dbReference>
<feature type="region of interest" description="Disordered" evidence="4">
    <location>
        <begin position="380"/>
        <end position="400"/>
    </location>
</feature>
<name>A0A926ZKJ4_9CYAN</name>
<dbReference type="PROSITE" id="PS00678">
    <property type="entry name" value="WD_REPEATS_1"/>
    <property type="match status" value="3"/>
</dbReference>
<evidence type="ECO:0000256" key="4">
    <source>
        <dbReference type="SAM" id="MobiDB-lite"/>
    </source>
</evidence>
<proteinExistence type="predicted"/>
<dbReference type="PANTHER" id="PTHR22847:SF637">
    <property type="entry name" value="WD REPEAT DOMAIN 5B"/>
    <property type="match status" value="1"/>
</dbReference>
<feature type="repeat" description="WD" evidence="3">
    <location>
        <begin position="431"/>
        <end position="472"/>
    </location>
</feature>
<keyword evidence="6" id="KW-0723">Serine/threonine-protein kinase</keyword>
<dbReference type="InterPro" id="IPR036322">
    <property type="entry name" value="WD40_repeat_dom_sf"/>
</dbReference>
<keyword evidence="6" id="KW-0808">Transferase</keyword>
<dbReference type="Proteomes" id="UP000641646">
    <property type="component" value="Unassembled WGS sequence"/>
</dbReference>
<dbReference type="EMBL" id="JACJPW010000072">
    <property type="protein sequence ID" value="MBD2184071.1"/>
    <property type="molecule type" value="Genomic_DNA"/>
</dbReference>
<dbReference type="InterPro" id="IPR001680">
    <property type="entry name" value="WD40_rpt"/>
</dbReference>
<keyword evidence="1 3" id="KW-0853">WD repeat</keyword>
<dbReference type="InterPro" id="IPR015943">
    <property type="entry name" value="WD40/YVTN_repeat-like_dom_sf"/>
</dbReference>
<dbReference type="PROSITE" id="PS50011">
    <property type="entry name" value="PROTEIN_KINASE_DOM"/>
    <property type="match status" value="1"/>
</dbReference>
<dbReference type="PRINTS" id="PR00320">
    <property type="entry name" value="GPROTEINBRPT"/>
</dbReference>
<dbReference type="InterPro" id="IPR008271">
    <property type="entry name" value="Ser/Thr_kinase_AS"/>
</dbReference>
<dbReference type="PROSITE" id="PS00108">
    <property type="entry name" value="PROTEIN_KINASE_ST"/>
    <property type="match status" value="1"/>
</dbReference>
<dbReference type="SUPFAM" id="SSF56112">
    <property type="entry name" value="Protein kinase-like (PK-like)"/>
    <property type="match status" value="1"/>
</dbReference>
<dbReference type="SMART" id="SM00320">
    <property type="entry name" value="WD40"/>
    <property type="match status" value="7"/>
</dbReference>